<accession>A0ABX1CWR9</accession>
<reference evidence="1 2" key="1">
    <citation type="submission" date="2020-03" db="EMBL/GenBank/DDBJ databases">
        <title>Salinimicrobium sp. nov, isolated from SCS.</title>
        <authorList>
            <person name="Cao W.R."/>
        </authorList>
    </citation>
    <scope>NUCLEOTIDE SEQUENCE [LARGE SCALE GENOMIC DNA]</scope>
    <source>
        <strain evidence="2">J15B91</strain>
    </source>
</reference>
<sequence>MGNYECNAITVVNSMFLKGDAFSIAVARAVVPSPPKGELNRPQQSP</sequence>
<evidence type="ECO:0000313" key="1">
    <source>
        <dbReference type="EMBL" id="NJW52730.1"/>
    </source>
</evidence>
<proteinExistence type="predicted"/>
<dbReference type="Proteomes" id="UP000703674">
    <property type="component" value="Unassembled WGS sequence"/>
</dbReference>
<comment type="caution">
    <text evidence="1">The sequence shown here is derived from an EMBL/GenBank/DDBJ whole genome shotgun (WGS) entry which is preliminary data.</text>
</comment>
<dbReference type="RefSeq" id="WP_168137841.1">
    <property type="nucleotide sequence ID" value="NZ_JAAVJR010000003.1"/>
</dbReference>
<name>A0ABX1CWR9_9FLAO</name>
<dbReference type="EMBL" id="JAAVJR010000003">
    <property type="protein sequence ID" value="NJW52730.1"/>
    <property type="molecule type" value="Genomic_DNA"/>
</dbReference>
<keyword evidence="2" id="KW-1185">Reference proteome</keyword>
<evidence type="ECO:0000313" key="2">
    <source>
        <dbReference type="Proteomes" id="UP000703674"/>
    </source>
</evidence>
<gene>
    <name evidence="1" type="ORF">HC175_07330</name>
</gene>
<organism evidence="1 2">
    <name type="scientific">Salinimicrobium oceani</name>
    <dbReference type="NCBI Taxonomy" id="2722702"/>
    <lineage>
        <taxon>Bacteria</taxon>
        <taxon>Pseudomonadati</taxon>
        <taxon>Bacteroidota</taxon>
        <taxon>Flavobacteriia</taxon>
        <taxon>Flavobacteriales</taxon>
        <taxon>Flavobacteriaceae</taxon>
        <taxon>Salinimicrobium</taxon>
    </lineage>
</organism>
<protein>
    <submittedName>
        <fullName evidence="1">Uncharacterized protein</fullName>
    </submittedName>
</protein>